<feature type="region of interest" description="Disordered" evidence="1">
    <location>
        <begin position="199"/>
        <end position="221"/>
    </location>
</feature>
<dbReference type="PANTHER" id="PTHR33067:SF9">
    <property type="entry name" value="RNA-DIRECTED DNA POLYMERASE"/>
    <property type="match status" value="1"/>
</dbReference>
<evidence type="ECO:0000313" key="2">
    <source>
        <dbReference type="EMBL" id="KAL0415888.1"/>
    </source>
</evidence>
<dbReference type="InterPro" id="IPR021109">
    <property type="entry name" value="Peptidase_aspartic_dom_sf"/>
</dbReference>
<dbReference type="Gene3D" id="2.40.70.10">
    <property type="entry name" value="Acid Proteases"/>
    <property type="match status" value="1"/>
</dbReference>
<organism evidence="2">
    <name type="scientific">Sesamum latifolium</name>
    <dbReference type="NCBI Taxonomy" id="2727402"/>
    <lineage>
        <taxon>Eukaryota</taxon>
        <taxon>Viridiplantae</taxon>
        <taxon>Streptophyta</taxon>
        <taxon>Embryophyta</taxon>
        <taxon>Tracheophyta</taxon>
        <taxon>Spermatophyta</taxon>
        <taxon>Magnoliopsida</taxon>
        <taxon>eudicotyledons</taxon>
        <taxon>Gunneridae</taxon>
        <taxon>Pentapetalae</taxon>
        <taxon>asterids</taxon>
        <taxon>lamiids</taxon>
        <taxon>Lamiales</taxon>
        <taxon>Pedaliaceae</taxon>
        <taxon>Sesamum</taxon>
    </lineage>
</organism>
<accession>A0AAW2UFF3</accession>
<dbReference type="PANTHER" id="PTHR33067">
    <property type="entry name" value="RNA-DIRECTED DNA POLYMERASE-RELATED"/>
    <property type="match status" value="1"/>
</dbReference>
<gene>
    <name evidence="2" type="ORF">Slati_3420700</name>
</gene>
<reference evidence="2" key="2">
    <citation type="journal article" date="2024" name="Plant">
        <title>Genomic evolution and insights into agronomic trait innovations of Sesamum species.</title>
        <authorList>
            <person name="Miao H."/>
            <person name="Wang L."/>
            <person name="Qu L."/>
            <person name="Liu H."/>
            <person name="Sun Y."/>
            <person name="Le M."/>
            <person name="Wang Q."/>
            <person name="Wei S."/>
            <person name="Zheng Y."/>
            <person name="Lin W."/>
            <person name="Duan Y."/>
            <person name="Cao H."/>
            <person name="Xiong S."/>
            <person name="Wang X."/>
            <person name="Wei L."/>
            <person name="Li C."/>
            <person name="Ma Q."/>
            <person name="Ju M."/>
            <person name="Zhao R."/>
            <person name="Li G."/>
            <person name="Mu C."/>
            <person name="Tian Q."/>
            <person name="Mei H."/>
            <person name="Zhang T."/>
            <person name="Gao T."/>
            <person name="Zhang H."/>
        </authorList>
    </citation>
    <scope>NUCLEOTIDE SEQUENCE</scope>
    <source>
        <strain evidence="2">KEN1</strain>
    </source>
</reference>
<name>A0AAW2UFF3_9LAMI</name>
<proteinExistence type="predicted"/>
<reference evidence="2" key="1">
    <citation type="submission" date="2020-06" db="EMBL/GenBank/DDBJ databases">
        <authorList>
            <person name="Li T."/>
            <person name="Hu X."/>
            <person name="Zhang T."/>
            <person name="Song X."/>
            <person name="Zhang H."/>
            <person name="Dai N."/>
            <person name="Sheng W."/>
            <person name="Hou X."/>
            <person name="Wei L."/>
        </authorList>
    </citation>
    <scope>NUCLEOTIDE SEQUENCE</scope>
    <source>
        <strain evidence="2">KEN1</strain>
        <tissue evidence="2">Leaf</tissue>
    </source>
</reference>
<sequence length="238" mass="27476">MPSYAKFLKEAISNKRKWEGGETVKLNEECSAILQNKLPPKLKDPGSFAIPCTIGNINFDKSLCDLGRSIKYHRKIVEDVLVKVEKFIIPVDFIVLDMEEDKNMPLILERHFLAMSRTLIDVQKDQLTLRVNDEHIVLNVFKPLKYLHKNDHDIFAIDSINTLGTNNAHLAKYSVAFNGSTYNQKVKPPVEALPNCKKVSKNKGRHPNRIKKRRNQAHENAEMYKERTKAWFHNQNAK</sequence>
<comment type="caution">
    <text evidence="2">The sequence shown here is derived from an EMBL/GenBank/DDBJ whole genome shotgun (WGS) entry which is preliminary data.</text>
</comment>
<protein>
    <submittedName>
        <fullName evidence="2">Uncharacterized protein</fullName>
    </submittedName>
</protein>
<dbReference type="AlphaFoldDB" id="A0AAW2UFF3"/>
<evidence type="ECO:0000256" key="1">
    <source>
        <dbReference type="SAM" id="MobiDB-lite"/>
    </source>
</evidence>
<dbReference type="EMBL" id="JACGWN010000012">
    <property type="protein sequence ID" value="KAL0415888.1"/>
    <property type="molecule type" value="Genomic_DNA"/>
</dbReference>
<feature type="compositionally biased region" description="Basic residues" evidence="1">
    <location>
        <begin position="199"/>
        <end position="215"/>
    </location>
</feature>